<dbReference type="AlphaFoldDB" id="A0AAN7WT35"/>
<evidence type="ECO:0000256" key="3">
    <source>
        <dbReference type="ARBA" id="ARBA00022833"/>
    </source>
</evidence>
<sequence>MPSHLVEEIDKKTYNPNIYYTSLDPQSRSYRSKNKVSKNVTSSQFRSVKRVNYSLADMEAKLYQQHKQQQLSQDGNPKDANSPMSMENSVLKTSTKEALQKFTPEQILQSKRRFMELDTENVQDFTEIPALLSAITGVNKDKVDSNTTTISHLKGNTNVRSNKYKIDIPKSIHVSYKSTKPPKTRKKTTNRQAALKKILTIKRPLHFYIESMNQSDKSVILHNVYNKKYFKVLPLMIICSICGGFDSISGCVKCGDKICSLNCFNIHKETRCIHR</sequence>
<dbReference type="GO" id="GO:0005634">
    <property type="term" value="C:nucleus"/>
    <property type="evidence" value="ECO:0007669"/>
    <property type="project" value="UniProtKB-ARBA"/>
</dbReference>
<evidence type="ECO:0000313" key="8">
    <source>
        <dbReference type="Proteomes" id="UP001306508"/>
    </source>
</evidence>
<dbReference type="Proteomes" id="UP001306508">
    <property type="component" value="Unassembled WGS sequence"/>
</dbReference>
<dbReference type="PANTHER" id="PTHR13093">
    <property type="entry name" value="ZINC FINGER HIT DOMAIN CONTAINING PROTEIN 1"/>
    <property type="match status" value="1"/>
</dbReference>
<comment type="caution">
    <text evidence="7">The sequence shown here is derived from an EMBL/GenBank/DDBJ whole genome shotgun (WGS) entry which is preliminary data.</text>
</comment>
<evidence type="ECO:0000256" key="5">
    <source>
        <dbReference type="SAM" id="MobiDB-lite"/>
    </source>
</evidence>
<dbReference type="CDD" id="cd21437">
    <property type="entry name" value="zf-HIT_ZNHIT1_like"/>
    <property type="match status" value="1"/>
</dbReference>
<proteinExistence type="predicted"/>
<dbReference type="EMBL" id="JAWIZZ010000006">
    <property type="protein sequence ID" value="KAK5782212.1"/>
    <property type="molecule type" value="Genomic_DNA"/>
</dbReference>
<dbReference type="InterPro" id="IPR039723">
    <property type="entry name" value="Vps71/ZNHIT1"/>
</dbReference>
<accession>A0AAN7WT35</accession>
<evidence type="ECO:0000256" key="2">
    <source>
        <dbReference type="ARBA" id="ARBA00022771"/>
    </source>
</evidence>
<evidence type="ECO:0000256" key="4">
    <source>
        <dbReference type="PROSITE-ProRule" id="PRU00453"/>
    </source>
</evidence>
<evidence type="ECO:0000259" key="6">
    <source>
        <dbReference type="PROSITE" id="PS51083"/>
    </source>
</evidence>
<dbReference type="GO" id="GO:0008270">
    <property type="term" value="F:zinc ion binding"/>
    <property type="evidence" value="ECO:0007669"/>
    <property type="project" value="UniProtKB-UniRule"/>
</dbReference>
<gene>
    <name evidence="7" type="ORF">RI543_000141</name>
</gene>
<evidence type="ECO:0000256" key="1">
    <source>
        <dbReference type="ARBA" id="ARBA00022723"/>
    </source>
</evidence>
<name>A0AAN7WT35_9SACH</name>
<feature type="region of interest" description="Disordered" evidence="5">
    <location>
        <begin position="64"/>
        <end position="86"/>
    </location>
</feature>
<dbReference type="SUPFAM" id="SSF144232">
    <property type="entry name" value="HIT/MYND zinc finger-like"/>
    <property type="match status" value="1"/>
</dbReference>
<evidence type="ECO:0000313" key="7">
    <source>
        <dbReference type="EMBL" id="KAK5782212.1"/>
    </source>
</evidence>
<reference evidence="8" key="1">
    <citation type="submission" date="2023-07" db="EMBL/GenBank/DDBJ databases">
        <title>A draft genome of Kazachstania heterogenica Y-27499.</title>
        <authorList>
            <person name="Donic C."/>
            <person name="Kralova J.S."/>
            <person name="Fidel L."/>
            <person name="Ben-Dor S."/>
            <person name="Jung S."/>
        </authorList>
    </citation>
    <scope>NUCLEOTIDE SEQUENCE [LARGE SCALE GENOMIC DNA]</scope>
    <source>
        <strain evidence="8">Y27499</strain>
    </source>
</reference>
<keyword evidence="1" id="KW-0479">Metal-binding</keyword>
<feature type="domain" description="HIT-type" evidence="6">
    <location>
        <begin position="239"/>
        <end position="272"/>
    </location>
</feature>
<dbReference type="GO" id="GO:0006338">
    <property type="term" value="P:chromatin remodeling"/>
    <property type="evidence" value="ECO:0007669"/>
    <property type="project" value="InterPro"/>
</dbReference>
<keyword evidence="8" id="KW-1185">Reference proteome</keyword>
<organism evidence="7 8">
    <name type="scientific">Arxiozyma heterogenica</name>
    <dbReference type="NCBI Taxonomy" id="278026"/>
    <lineage>
        <taxon>Eukaryota</taxon>
        <taxon>Fungi</taxon>
        <taxon>Dikarya</taxon>
        <taxon>Ascomycota</taxon>
        <taxon>Saccharomycotina</taxon>
        <taxon>Saccharomycetes</taxon>
        <taxon>Saccharomycetales</taxon>
        <taxon>Saccharomycetaceae</taxon>
        <taxon>Arxiozyma</taxon>
    </lineage>
</organism>
<keyword evidence="2 4" id="KW-0863">Zinc-finger</keyword>
<dbReference type="InterPro" id="IPR007529">
    <property type="entry name" value="Znf_HIT"/>
</dbReference>
<protein>
    <recommendedName>
        <fullName evidence="6">HIT-type domain-containing protein</fullName>
    </recommendedName>
</protein>
<keyword evidence="3" id="KW-0862">Zinc</keyword>
<dbReference type="PROSITE" id="PS51083">
    <property type="entry name" value="ZF_HIT"/>
    <property type="match status" value="1"/>
</dbReference>